<dbReference type="AlphaFoldDB" id="A0A3N4H424"/>
<reference evidence="2 3" key="1">
    <citation type="submission" date="2018-11" db="EMBL/GenBank/DDBJ databases">
        <title>Draft genome sequence of Gordonia sp. RS15-1S isolated from rice stems.</title>
        <authorList>
            <person name="Muangham S."/>
        </authorList>
    </citation>
    <scope>NUCLEOTIDE SEQUENCE [LARGE SCALE GENOMIC DNA]</scope>
    <source>
        <strain evidence="2 3">RS15-1S</strain>
    </source>
</reference>
<dbReference type="Proteomes" id="UP000267536">
    <property type="component" value="Unassembled WGS sequence"/>
</dbReference>
<keyword evidence="1" id="KW-0812">Transmembrane</keyword>
<dbReference type="InterPro" id="IPR013434">
    <property type="entry name" value="CHP02611"/>
</dbReference>
<feature type="transmembrane region" description="Helical" evidence="1">
    <location>
        <begin position="53"/>
        <end position="71"/>
    </location>
</feature>
<gene>
    <name evidence="2" type="ORF">EF294_00580</name>
</gene>
<protein>
    <submittedName>
        <fullName evidence="2">TIGR02611 family protein</fullName>
    </submittedName>
</protein>
<organism evidence="2 3">
    <name type="scientific">Gordonia oryzae</name>
    <dbReference type="NCBI Taxonomy" id="2487349"/>
    <lineage>
        <taxon>Bacteria</taxon>
        <taxon>Bacillati</taxon>
        <taxon>Actinomycetota</taxon>
        <taxon>Actinomycetes</taxon>
        <taxon>Mycobacteriales</taxon>
        <taxon>Gordoniaceae</taxon>
        <taxon>Gordonia</taxon>
    </lineage>
</organism>
<dbReference type="NCBIfam" id="TIGR02611">
    <property type="entry name" value="TIGR02611 family protein"/>
    <property type="match status" value="1"/>
</dbReference>
<feature type="transmembrane region" description="Helical" evidence="1">
    <location>
        <begin position="99"/>
        <end position="125"/>
    </location>
</feature>
<keyword evidence="1" id="KW-1133">Transmembrane helix</keyword>
<accession>A0A3N4H424</accession>
<comment type="caution">
    <text evidence="2">The sequence shown here is derived from an EMBL/GenBank/DDBJ whole genome shotgun (WGS) entry which is preliminary data.</text>
</comment>
<keyword evidence="1" id="KW-0472">Membrane</keyword>
<feature type="transmembrane region" description="Helical" evidence="1">
    <location>
        <begin position="26"/>
        <end position="47"/>
    </location>
</feature>
<dbReference type="Pfam" id="PF09656">
    <property type="entry name" value="PGPGW"/>
    <property type="match status" value="1"/>
</dbReference>
<sequence>MRAWERLRIWGRQRRYLVRRDPRLNLTYRIGVGVLGAIVLAGGILAIPYPGPGWLIVFLGLGILASEFEWAHRLLRFARARYDAWLEWMKRRHWSVQAMFGLATCVVVLASLWLLGVFGTVAGWFDVHADWVQSPIL</sequence>
<evidence type="ECO:0000313" key="2">
    <source>
        <dbReference type="EMBL" id="RPA66121.1"/>
    </source>
</evidence>
<dbReference type="RefSeq" id="WP_123925082.1">
    <property type="nucleotide sequence ID" value="NZ_JBPSDP010000002.1"/>
</dbReference>
<dbReference type="EMBL" id="RKMH01000001">
    <property type="protein sequence ID" value="RPA66121.1"/>
    <property type="molecule type" value="Genomic_DNA"/>
</dbReference>
<name>A0A3N4H424_9ACTN</name>
<proteinExistence type="predicted"/>
<dbReference type="OrthoDB" id="3295542at2"/>
<keyword evidence="3" id="KW-1185">Reference proteome</keyword>
<evidence type="ECO:0000313" key="3">
    <source>
        <dbReference type="Proteomes" id="UP000267536"/>
    </source>
</evidence>
<evidence type="ECO:0000256" key="1">
    <source>
        <dbReference type="SAM" id="Phobius"/>
    </source>
</evidence>
<dbReference type="InterPro" id="IPR019099">
    <property type="entry name" value="Uncharacterised_PGPGW_TM"/>
</dbReference>